<keyword evidence="1" id="KW-0472">Membrane</keyword>
<comment type="caution">
    <text evidence="2">The sequence shown here is derived from an EMBL/GenBank/DDBJ whole genome shotgun (WGS) entry which is preliminary data.</text>
</comment>
<proteinExistence type="predicted"/>
<sequence length="157" mass="18719">MVKQLLWLNFILSWVSFFFIPKKSVKQYIPTAILAALLVTYVYEMSHYFKWWKVKKPIIPWVTPTDISYVLGPFFIGTLWVFHLTFKSGFKFYLIINMILDGFFSYVYLPFIERLGVVKLKNINRTGIYLMMLLIAIIIYPFQIWKDQTSKEESSTE</sequence>
<keyword evidence="1" id="KW-1133">Transmembrane helix</keyword>
<feature type="transmembrane region" description="Helical" evidence="1">
    <location>
        <begin position="27"/>
        <end position="46"/>
    </location>
</feature>
<protein>
    <recommendedName>
        <fullName evidence="4">DUF1404 domain-containing protein</fullName>
    </recommendedName>
</protein>
<gene>
    <name evidence="2" type="ORF">JR050_17655</name>
</gene>
<feature type="transmembrane region" description="Helical" evidence="1">
    <location>
        <begin position="123"/>
        <end position="142"/>
    </location>
</feature>
<feature type="transmembrane region" description="Helical" evidence="1">
    <location>
        <begin position="5"/>
        <end position="21"/>
    </location>
</feature>
<evidence type="ECO:0008006" key="4">
    <source>
        <dbReference type="Google" id="ProtNLM"/>
    </source>
</evidence>
<dbReference type="Proteomes" id="UP001518925">
    <property type="component" value="Unassembled WGS sequence"/>
</dbReference>
<feature type="transmembrane region" description="Helical" evidence="1">
    <location>
        <begin position="67"/>
        <end position="86"/>
    </location>
</feature>
<keyword evidence="3" id="KW-1185">Reference proteome</keyword>
<reference evidence="2 3" key="1">
    <citation type="submission" date="2021-02" db="EMBL/GenBank/DDBJ databases">
        <title>Bacillus sp. RD4P76, an endophyte from a halophyte.</title>
        <authorList>
            <person name="Sun J.-Q."/>
        </authorList>
    </citation>
    <scope>NUCLEOTIDE SEQUENCE [LARGE SCALE GENOMIC DNA]</scope>
    <source>
        <strain evidence="2 3">RD4P76</strain>
    </source>
</reference>
<dbReference type="EMBL" id="JAFELM010000043">
    <property type="protein sequence ID" value="MBM6619490.1"/>
    <property type="molecule type" value="Genomic_DNA"/>
</dbReference>
<evidence type="ECO:0000313" key="3">
    <source>
        <dbReference type="Proteomes" id="UP001518925"/>
    </source>
</evidence>
<feature type="transmembrane region" description="Helical" evidence="1">
    <location>
        <begin position="92"/>
        <end position="111"/>
    </location>
</feature>
<name>A0ABS2DLV8_9BACI</name>
<evidence type="ECO:0000313" key="2">
    <source>
        <dbReference type="EMBL" id="MBM6619490.1"/>
    </source>
</evidence>
<organism evidence="2 3">
    <name type="scientific">Bacillus suaedaesalsae</name>
    <dbReference type="NCBI Taxonomy" id="2810349"/>
    <lineage>
        <taxon>Bacteria</taxon>
        <taxon>Bacillati</taxon>
        <taxon>Bacillota</taxon>
        <taxon>Bacilli</taxon>
        <taxon>Bacillales</taxon>
        <taxon>Bacillaceae</taxon>
        <taxon>Bacillus</taxon>
    </lineage>
</organism>
<dbReference type="RefSeq" id="WP_204204968.1">
    <property type="nucleotide sequence ID" value="NZ_JAFELM010000043.1"/>
</dbReference>
<accession>A0ABS2DLV8</accession>
<keyword evidence="1" id="KW-0812">Transmembrane</keyword>
<evidence type="ECO:0000256" key="1">
    <source>
        <dbReference type="SAM" id="Phobius"/>
    </source>
</evidence>